<dbReference type="EMBL" id="HACA01009765">
    <property type="protein sequence ID" value="CDW27126.1"/>
    <property type="molecule type" value="Transcribed_RNA"/>
</dbReference>
<evidence type="ECO:0000256" key="1">
    <source>
        <dbReference type="SAM" id="Phobius"/>
    </source>
</evidence>
<name>A0A0K2TNW4_LEPSM</name>
<keyword evidence="1" id="KW-1133">Transmembrane helix</keyword>
<evidence type="ECO:0000313" key="2">
    <source>
        <dbReference type="EMBL" id="CDW27126.1"/>
    </source>
</evidence>
<protein>
    <submittedName>
        <fullName evidence="2">Uncharacterized protein</fullName>
    </submittedName>
</protein>
<accession>A0A0K2TNW4</accession>
<keyword evidence="1" id="KW-0472">Membrane</keyword>
<keyword evidence="1" id="KW-0812">Transmembrane</keyword>
<reference evidence="2" key="1">
    <citation type="submission" date="2014-05" db="EMBL/GenBank/DDBJ databases">
        <authorList>
            <person name="Chronopoulou M."/>
        </authorList>
    </citation>
    <scope>NUCLEOTIDE SEQUENCE</scope>
    <source>
        <tissue evidence="2">Whole organism</tissue>
    </source>
</reference>
<sequence>PNIYVLFISSYLFIKIFLFAETPNLIAQIWANFLFRKGGICLC</sequence>
<feature type="transmembrane region" description="Helical" evidence="1">
    <location>
        <begin position="6"/>
        <end position="27"/>
    </location>
</feature>
<organism evidence="2">
    <name type="scientific">Lepeophtheirus salmonis</name>
    <name type="common">Salmon louse</name>
    <name type="synonym">Caligus salmonis</name>
    <dbReference type="NCBI Taxonomy" id="72036"/>
    <lineage>
        <taxon>Eukaryota</taxon>
        <taxon>Metazoa</taxon>
        <taxon>Ecdysozoa</taxon>
        <taxon>Arthropoda</taxon>
        <taxon>Crustacea</taxon>
        <taxon>Multicrustacea</taxon>
        <taxon>Hexanauplia</taxon>
        <taxon>Copepoda</taxon>
        <taxon>Siphonostomatoida</taxon>
        <taxon>Caligidae</taxon>
        <taxon>Lepeophtheirus</taxon>
    </lineage>
</organism>
<proteinExistence type="predicted"/>
<dbReference type="AlphaFoldDB" id="A0A0K2TNW4"/>
<feature type="non-terminal residue" evidence="2">
    <location>
        <position position="1"/>
    </location>
</feature>